<reference evidence="2 3" key="1">
    <citation type="submission" date="2016-10" db="EMBL/GenBank/DDBJ databases">
        <authorList>
            <person name="de Groot N.N."/>
        </authorList>
    </citation>
    <scope>NUCLEOTIDE SEQUENCE [LARGE SCALE GENOMIC DNA]</scope>
    <source>
        <strain evidence="2 3">DSM 21039</strain>
    </source>
</reference>
<accession>A0A1H8D0A2</accession>
<feature type="chain" id="PRO_5011514141" evidence="1">
    <location>
        <begin position="24"/>
        <end position="165"/>
    </location>
</feature>
<dbReference type="STRING" id="573321.SAMN04488505_107285"/>
<dbReference type="InterPro" id="IPR026444">
    <property type="entry name" value="Secre_tail"/>
</dbReference>
<proteinExistence type="predicted"/>
<dbReference type="OrthoDB" id="671724at2"/>
<feature type="signal peptide" evidence="1">
    <location>
        <begin position="1"/>
        <end position="23"/>
    </location>
</feature>
<keyword evidence="3" id="KW-1185">Reference proteome</keyword>
<dbReference type="Proteomes" id="UP000198984">
    <property type="component" value="Unassembled WGS sequence"/>
</dbReference>
<dbReference type="EMBL" id="FOBB01000007">
    <property type="protein sequence ID" value="SEN00851.1"/>
    <property type="molecule type" value="Genomic_DNA"/>
</dbReference>
<evidence type="ECO:0000313" key="3">
    <source>
        <dbReference type="Proteomes" id="UP000198984"/>
    </source>
</evidence>
<organism evidence="2 3">
    <name type="scientific">Chitinophaga rupis</name>
    <dbReference type="NCBI Taxonomy" id="573321"/>
    <lineage>
        <taxon>Bacteria</taxon>
        <taxon>Pseudomonadati</taxon>
        <taxon>Bacteroidota</taxon>
        <taxon>Chitinophagia</taxon>
        <taxon>Chitinophagales</taxon>
        <taxon>Chitinophagaceae</taxon>
        <taxon>Chitinophaga</taxon>
    </lineage>
</organism>
<protein>
    <submittedName>
        <fullName evidence="2">Por secretion system C-terminal sorting domain-containing protein</fullName>
    </submittedName>
</protein>
<keyword evidence="1" id="KW-0732">Signal</keyword>
<gene>
    <name evidence="2" type="ORF">SAMN04488505_107285</name>
</gene>
<name>A0A1H8D0A2_9BACT</name>
<evidence type="ECO:0000256" key="1">
    <source>
        <dbReference type="SAM" id="SignalP"/>
    </source>
</evidence>
<dbReference type="NCBIfam" id="TIGR04183">
    <property type="entry name" value="Por_Secre_tail"/>
    <property type="match status" value="1"/>
</dbReference>
<evidence type="ECO:0000313" key="2">
    <source>
        <dbReference type="EMBL" id="SEN00851.1"/>
    </source>
</evidence>
<dbReference type="AlphaFoldDB" id="A0A1H8D0A2"/>
<sequence length="165" mass="17954">MKFIYTLFLPLLLMGLLSSRARAQNTQRQVVASSGGSGLVGNVFIQYTVGEPVVATFTSGATMLTQGFQQPEYPPLTPGADPVRNFILYPNPAFSTAKAQFELLTGAGVMIRILNSAGQQMYQQFQHYSPGQVVIPVTVSRFAAGIYSVILNVNGKLFFDKLVIQ</sequence>
<dbReference type="RefSeq" id="WP_162277660.1">
    <property type="nucleotide sequence ID" value="NZ_FOBB01000007.1"/>
</dbReference>